<gene>
    <name evidence="1" type="ORF">Tsubulata_007262</name>
</gene>
<protein>
    <submittedName>
        <fullName evidence="1">Uncharacterized protein</fullName>
    </submittedName>
</protein>
<organism evidence="1 2">
    <name type="scientific">Turnera subulata</name>
    <dbReference type="NCBI Taxonomy" id="218843"/>
    <lineage>
        <taxon>Eukaryota</taxon>
        <taxon>Viridiplantae</taxon>
        <taxon>Streptophyta</taxon>
        <taxon>Embryophyta</taxon>
        <taxon>Tracheophyta</taxon>
        <taxon>Spermatophyta</taxon>
        <taxon>Magnoliopsida</taxon>
        <taxon>eudicotyledons</taxon>
        <taxon>Gunneridae</taxon>
        <taxon>Pentapetalae</taxon>
        <taxon>rosids</taxon>
        <taxon>fabids</taxon>
        <taxon>Malpighiales</taxon>
        <taxon>Passifloraceae</taxon>
        <taxon>Turnera</taxon>
    </lineage>
</organism>
<evidence type="ECO:0000313" key="2">
    <source>
        <dbReference type="Proteomes" id="UP001141552"/>
    </source>
</evidence>
<reference evidence="1" key="1">
    <citation type="submission" date="2022-02" db="EMBL/GenBank/DDBJ databases">
        <authorList>
            <person name="Henning P.M."/>
            <person name="McCubbin A.G."/>
            <person name="Shore J.S."/>
        </authorList>
    </citation>
    <scope>NUCLEOTIDE SEQUENCE</scope>
    <source>
        <strain evidence="1">F60SS</strain>
        <tissue evidence="1">Leaves</tissue>
    </source>
</reference>
<keyword evidence="2" id="KW-1185">Reference proteome</keyword>
<evidence type="ECO:0000313" key="1">
    <source>
        <dbReference type="EMBL" id="KAJ4849423.1"/>
    </source>
</evidence>
<sequence>MNLVTIGMFSRAAAVRSPILSYGHTRPKHVSPLRPSLLKLWHPTEFAMQAFFLEFGESSSVADNSLAQ</sequence>
<comment type="caution">
    <text evidence="1">The sequence shown here is derived from an EMBL/GenBank/DDBJ whole genome shotgun (WGS) entry which is preliminary data.</text>
</comment>
<dbReference type="OrthoDB" id="564260at2759"/>
<dbReference type="AlphaFoldDB" id="A0A9Q0GFR5"/>
<name>A0A9Q0GFR5_9ROSI</name>
<dbReference type="EMBL" id="JAKUCV010000610">
    <property type="protein sequence ID" value="KAJ4849423.1"/>
    <property type="molecule type" value="Genomic_DNA"/>
</dbReference>
<proteinExistence type="predicted"/>
<reference evidence="1" key="2">
    <citation type="journal article" date="2023" name="Plants (Basel)">
        <title>Annotation of the Turnera subulata (Passifloraceae) Draft Genome Reveals the S-Locus Evolved after the Divergence of Turneroideae from Passifloroideae in a Stepwise Manner.</title>
        <authorList>
            <person name="Henning P.M."/>
            <person name="Roalson E.H."/>
            <person name="Mir W."/>
            <person name="McCubbin A.G."/>
            <person name="Shore J.S."/>
        </authorList>
    </citation>
    <scope>NUCLEOTIDE SEQUENCE</scope>
    <source>
        <strain evidence="1">F60SS</strain>
    </source>
</reference>
<dbReference type="Proteomes" id="UP001141552">
    <property type="component" value="Unassembled WGS sequence"/>
</dbReference>
<accession>A0A9Q0GFR5</accession>